<gene>
    <name evidence="5" type="ORF">H9787_07655</name>
</gene>
<evidence type="ECO:0000256" key="2">
    <source>
        <dbReference type="ARBA" id="ARBA00023125"/>
    </source>
</evidence>
<dbReference type="PROSITE" id="PS50943">
    <property type="entry name" value="HTH_CROC1"/>
    <property type="match status" value="1"/>
</dbReference>
<dbReference type="GO" id="GO:0005829">
    <property type="term" value="C:cytosol"/>
    <property type="evidence" value="ECO:0007669"/>
    <property type="project" value="TreeGrafter"/>
</dbReference>
<protein>
    <submittedName>
        <fullName evidence="5">XRE family transcriptional regulator</fullName>
    </submittedName>
</protein>
<dbReference type="Pfam" id="PF07883">
    <property type="entry name" value="Cupin_2"/>
    <property type="match status" value="1"/>
</dbReference>
<dbReference type="CDD" id="cd02209">
    <property type="entry name" value="cupin_XRE_C"/>
    <property type="match status" value="1"/>
</dbReference>
<evidence type="ECO:0000313" key="5">
    <source>
        <dbReference type="EMBL" id="HJB13572.1"/>
    </source>
</evidence>
<evidence type="ECO:0000256" key="3">
    <source>
        <dbReference type="ARBA" id="ARBA00023163"/>
    </source>
</evidence>
<dbReference type="SUPFAM" id="SSF47413">
    <property type="entry name" value="lambda repressor-like DNA-binding domains"/>
    <property type="match status" value="1"/>
</dbReference>
<dbReference type="Gene3D" id="1.10.260.40">
    <property type="entry name" value="lambda repressor-like DNA-binding domains"/>
    <property type="match status" value="1"/>
</dbReference>
<dbReference type="SMART" id="SM00530">
    <property type="entry name" value="HTH_XRE"/>
    <property type="match status" value="1"/>
</dbReference>
<reference evidence="5" key="2">
    <citation type="submission" date="2021-04" db="EMBL/GenBank/DDBJ databases">
        <authorList>
            <person name="Gilroy R."/>
        </authorList>
    </citation>
    <scope>NUCLEOTIDE SEQUENCE</scope>
    <source>
        <strain evidence="5">ChiBcec18-1249</strain>
    </source>
</reference>
<dbReference type="AlphaFoldDB" id="A0A9D2LJ99"/>
<feature type="domain" description="HTH cro/C1-type" evidence="4">
    <location>
        <begin position="62"/>
        <end position="115"/>
    </location>
</feature>
<dbReference type="InterPro" id="IPR050807">
    <property type="entry name" value="TransReg_Diox_bact_type"/>
</dbReference>
<dbReference type="InterPro" id="IPR013096">
    <property type="entry name" value="Cupin_2"/>
</dbReference>
<organism evidence="5 6">
    <name type="scientific">Candidatus Oscillibacter excrementigallinarum</name>
    <dbReference type="NCBI Taxonomy" id="2838716"/>
    <lineage>
        <taxon>Bacteria</taxon>
        <taxon>Bacillati</taxon>
        <taxon>Bacillota</taxon>
        <taxon>Clostridia</taxon>
        <taxon>Eubacteriales</taxon>
        <taxon>Oscillospiraceae</taxon>
        <taxon>Oscillibacter</taxon>
    </lineage>
</organism>
<dbReference type="Proteomes" id="UP000823824">
    <property type="component" value="Unassembled WGS sequence"/>
</dbReference>
<dbReference type="InterPro" id="IPR011051">
    <property type="entry name" value="RmlC_Cupin_sf"/>
</dbReference>
<keyword evidence="2" id="KW-0238">DNA-binding</keyword>
<dbReference type="GO" id="GO:0003700">
    <property type="term" value="F:DNA-binding transcription factor activity"/>
    <property type="evidence" value="ECO:0007669"/>
    <property type="project" value="TreeGrafter"/>
</dbReference>
<dbReference type="PANTHER" id="PTHR46797">
    <property type="entry name" value="HTH-TYPE TRANSCRIPTIONAL REGULATOR"/>
    <property type="match status" value="1"/>
</dbReference>
<keyword evidence="3" id="KW-0804">Transcription</keyword>
<dbReference type="PANTHER" id="PTHR46797:SF23">
    <property type="entry name" value="HTH-TYPE TRANSCRIPTIONAL REGULATOR SUTR"/>
    <property type="match status" value="1"/>
</dbReference>
<evidence type="ECO:0000259" key="4">
    <source>
        <dbReference type="PROSITE" id="PS50943"/>
    </source>
</evidence>
<dbReference type="EMBL" id="DWZJ01000063">
    <property type="protein sequence ID" value="HJB13572.1"/>
    <property type="molecule type" value="Genomic_DNA"/>
</dbReference>
<dbReference type="InterPro" id="IPR001387">
    <property type="entry name" value="Cro/C1-type_HTH"/>
</dbReference>
<accession>A0A9D2LJ99</accession>
<dbReference type="Pfam" id="PF01381">
    <property type="entry name" value="HTH_3"/>
    <property type="match status" value="1"/>
</dbReference>
<sequence>MHSLSVGWTGGGLTALEKRGTISSPESPTYQISSIVYYKSNILSIGGGESLEINAVVSENARRLREEKRLTLDEAARLTGVSRSMLAQIEKGDVNPTISLVWKIANGYRVSFTSLVEPARERPVLLRAADTPALEADGGRYKNYPLFPFDEERGFETYRIVILPGGGLEAQPHLPGAEEYVTVFAGEAEIGLPEETYRLGTGDSLRFPADQPHCYRNPGREEARLSMLIWYRR</sequence>
<dbReference type="GO" id="GO:0003677">
    <property type="term" value="F:DNA binding"/>
    <property type="evidence" value="ECO:0007669"/>
    <property type="project" value="UniProtKB-KW"/>
</dbReference>
<reference evidence="5" key="1">
    <citation type="journal article" date="2021" name="PeerJ">
        <title>Extensive microbial diversity within the chicken gut microbiome revealed by metagenomics and culture.</title>
        <authorList>
            <person name="Gilroy R."/>
            <person name="Ravi A."/>
            <person name="Getino M."/>
            <person name="Pursley I."/>
            <person name="Horton D.L."/>
            <person name="Alikhan N.F."/>
            <person name="Baker D."/>
            <person name="Gharbi K."/>
            <person name="Hall N."/>
            <person name="Watson M."/>
            <person name="Adriaenssens E.M."/>
            <person name="Foster-Nyarko E."/>
            <person name="Jarju S."/>
            <person name="Secka A."/>
            <person name="Antonio M."/>
            <person name="Oren A."/>
            <person name="Chaudhuri R.R."/>
            <person name="La Ragione R."/>
            <person name="Hildebrand F."/>
            <person name="Pallen M.J."/>
        </authorList>
    </citation>
    <scope>NUCLEOTIDE SEQUENCE</scope>
    <source>
        <strain evidence="5">ChiBcec18-1249</strain>
    </source>
</reference>
<comment type="caution">
    <text evidence="5">The sequence shown here is derived from an EMBL/GenBank/DDBJ whole genome shotgun (WGS) entry which is preliminary data.</text>
</comment>
<keyword evidence="1" id="KW-0805">Transcription regulation</keyword>
<dbReference type="Gene3D" id="2.60.120.10">
    <property type="entry name" value="Jelly Rolls"/>
    <property type="match status" value="1"/>
</dbReference>
<name>A0A9D2LJ99_9FIRM</name>
<dbReference type="InterPro" id="IPR014710">
    <property type="entry name" value="RmlC-like_jellyroll"/>
</dbReference>
<dbReference type="CDD" id="cd00093">
    <property type="entry name" value="HTH_XRE"/>
    <property type="match status" value="1"/>
</dbReference>
<proteinExistence type="predicted"/>
<evidence type="ECO:0000256" key="1">
    <source>
        <dbReference type="ARBA" id="ARBA00023015"/>
    </source>
</evidence>
<dbReference type="InterPro" id="IPR010982">
    <property type="entry name" value="Lambda_DNA-bd_dom_sf"/>
</dbReference>
<evidence type="ECO:0000313" key="6">
    <source>
        <dbReference type="Proteomes" id="UP000823824"/>
    </source>
</evidence>
<dbReference type="SUPFAM" id="SSF51182">
    <property type="entry name" value="RmlC-like cupins"/>
    <property type="match status" value="1"/>
</dbReference>